<feature type="region of interest" description="Disordered" evidence="6">
    <location>
        <begin position="384"/>
        <end position="409"/>
    </location>
</feature>
<evidence type="ECO:0000256" key="3">
    <source>
        <dbReference type="ARBA" id="ARBA00022801"/>
    </source>
</evidence>
<name>A0A1I1ASV8_9PSEU</name>
<dbReference type="Pfam" id="PF00082">
    <property type="entry name" value="Peptidase_S8"/>
    <property type="match status" value="1"/>
</dbReference>
<feature type="transmembrane region" description="Helical" evidence="7">
    <location>
        <begin position="350"/>
        <end position="371"/>
    </location>
</feature>
<proteinExistence type="inferred from homology"/>
<feature type="domain" description="Peptidase S8/S53" evidence="8">
    <location>
        <begin position="46"/>
        <end position="305"/>
    </location>
</feature>
<evidence type="ECO:0000313" key="9">
    <source>
        <dbReference type="EMBL" id="SFB40612.1"/>
    </source>
</evidence>
<dbReference type="EMBL" id="FOKG01000010">
    <property type="protein sequence ID" value="SFB40612.1"/>
    <property type="molecule type" value="Genomic_DNA"/>
</dbReference>
<accession>A0A1I1ASV8</accession>
<organism evidence="9 10">
    <name type="scientific">Amycolatopsis marina</name>
    <dbReference type="NCBI Taxonomy" id="490629"/>
    <lineage>
        <taxon>Bacteria</taxon>
        <taxon>Bacillati</taxon>
        <taxon>Actinomycetota</taxon>
        <taxon>Actinomycetes</taxon>
        <taxon>Pseudonocardiales</taxon>
        <taxon>Pseudonocardiaceae</taxon>
        <taxon>Amycolatopsis</taxon>
    </lineage>
</organism>
<keyword evidence="4" id="KW-0720">Serine protease</keyword>
<dbReference type="Gene3D" id="3.40.50.200">
    <property type="entry name" value="Peptidase S8/S53 domain"/>
    <property type="match status" value="1"/>
</dbReference>
<keyword evidence="7" id="KW-0472">Membrane</keyword>
<evidence type="ECO:0000256" key="6">
    <source>
        <dbReference type="SAM" id="MobiDB-lite"/>
    </source>
</evidence>
<dbReference type="PROSITE" id="PS51892">
    <property type="entry name" value="SUBTILASE"/>
    <property type="match status" value="1"/>
</dbReference>
<evidence type="ECO:0000256" key="5">
    <source>
        <dbReference type="PROSITE-ProRule" id="PRU01240"/>
    </source>
</evidence>
<dbReference type="PANTHER" id="PTHR43806">
    <property type="entry name" value="PEPTIDASE S8"/>
    <property type="match status" value="1"/>
</dbReference>
<keyword evidence="7" id="KW-0812">Transmembrane</keyword>
<dbReference type="GO" id="GO:0006508">
    <property type="term" value="P:proteolysis"/>
    <property type="evidence" value="ECO:0007669"/>
    <property type="project" value="UniProtKB-KW"/>
</dbReference>
<evidence type="ECO:0000256" key="7">
    <source>
        <dbReference type="SAM" id="Phobius"/>
    </source>
</evidence>
<keyword evidence="10" id="KW-1185">Reference proteome</keyword>
<dbReference type="InterPro" id="IPR050131">
    <property type="entry name" value="Peptidase_S8_subtilisin-like"/>
</dbReference>
<protein>
    <submittedName>
        <fullName evidence="9">Serine protease, subtilisin family</fullName>
    </submittedName>
</protein>
<comment type="caution">
    <text evidence="5">Lacks conserved residue(s) required for the propagation of feature annotation.</text>
</comment>
<reference evidence="10" key="1">
    <citation type="submission" date="2016-10" db="EMBL/GenBank/DDBJ databases">
        <authorList>
            <person name="Varghese N."/>
            <person name="Submissions S."/>
        </authorList>
    </citation>
    <scope>NUCLEOTIDE SEQUENCE [LARGE SCALE GENOMIC DNA]</scope>
    <source>
        <strain evidence="10">CGMCC 4.3568</strain>
    </source>
</reference>
<evidence type="ECO:0000256" key="2">
    <source>
        <dbReference type="ARBA" id="ARBA00022670"/>
    </source>
</evidence>
<dbReference type="AlphaFoldDB" id="A0A1I1ASV8"/>
<evidence type="ECO:0000313" key="10">
    <source>
        <dbReference type="Proteomes" id="UP000243799"/>
    </source>
</evidence>
<sequence>MSATVCAFAPQQAIAQQCVPVGDRLAPVPWAQNMLAPDKVWPLSTGAGQRVAVVATGVADTPFLASALIGNTDVAPMDENRQDSGRVDCLGIGTGVAGTVAGQPVQGAGFRGLAPGARILSAKAVGDAYPTGRQPPNSVAPGTLATAIDWSIDQNATIIVVASITYEDSEQLRAAVRRAVDSDAVVIAAVGEANQNEPTGATPYPAAYEGVLGVGAIGQEGTVAQESRAEHVDLVAPGANIVTTYPRDGLGSASGTAFAAGYVGGAAALVRAYRPNRSAASVVHQLLATATPAPEGVGSARYGHGIVNPYLATLNRTVDGNPVQLPTMTPAVVTAEELARQQSWAASSSLAFTLAGAALTVAGLLTGIAVFGPRGRRRRWRSGFAPVPAAPSDTVSPSPPGGLFDDKRR</sequence>
<dbReference type="SUPFAM" id="SSF52743">
    <property type="entry name" value="Subtilisin-like"/>
    <property type="match status" value="1"/>
</dbReference>
<dbReference type="OrthoDB" id="9798386at2"/>
<comment type="similarity">
    <text evidence="1 5">Belongs to the peptidase S8 family.</text>
</comment>
<dbReference type="Proteomes" id="UP000243799">
    <property type="component" value="Unassembled WGS sequence"/>
</dbReference>
<evidence type="ECO:0000256" key="1">
    <source>
        <dbReference type="ARBA" id="ARBA00011073"/>
    </source>
</evidence>
<dbReference type="STRING" id="490629.SAMN05216266_11093"/>
<dbReference type="InterPro" id="IPR000209">
    <property type="entry name" value="Peptidase_S8/S53_dom"/>
</dbReference>
<evidence type="ECO:0000256" key="4">
    <source>
        <dbReference type="ARBA" id="ARBA00022825"/>
    </source>
</evidence>
<dbReference type="PRINTS" id="PR00723">
    <property type="entry name" value="SUBTILISIN"/>
</dbReference>
<evidence type="ECO:0000259" key="8">
    <source>
        <dbReference type="Pfam" id="PF00082"/>
    </source>
</evidence>
<dbReference type="PANTHER" id="PTHR43806:SF11">
    <property type="entry name" value="CEREVISIN-RELATED"/>
    <property type="match status" value="1"/>
</dbReference>
<keyword evidence="3" id="KW-0378">Hydrolase</keyword>
<dbReference type="InterPro" id="IPR015500">
    <property type="entry name" value="Peptidase_S8_subtilisin-rel"/>
</dbReference>
<dbReference type="RefSeq" id="WP_091674371.1">
    <property type="nucleotide sequence ID" value="NZ_FOKG01000010.1"/>
</dbReference>
<dbReference type="InterPro" id="IPR036852">
    <property type="entry name" value="Peptidase_S8/S53_dom_sf"/>
</dbReference>
<keyword evidence="7" id="KW-1133">Transmembrane helix</keyword>
<keyword evidence="2 9" id="KW-0645">Protease</keyword>
<gene>
    <name evidence="9" type="ORF">SAMN05216266_11093</name>
</gene>
<dbReference type="GO" id="GO:0004252">
    <property type="term" value="F:serine-type endopeptidase activity"/>
    <property type="evidence" value="ECO:0007669"/>
    <property type="project" value="InterPro"/>
</dbReference>